<reference evidence="11 12" key="1">
    <citation type="submission" date="2020-07" db="EMBL/GenBank/DDBJ databases">
        <title>Vallitalea guaymasensis genome.</title>
        <authorList>
            <person name="Postec A."/>
        </authorList>
    </citation>
    <scope>NUCLEOTIDE SEQUENCE [LARGE SCALE GENOMIC DNA]</scope>
    <source>
        <strain evidence="11 12">Ra1766G1</strain>
    </source>
</reference>
<keyword evidence="2" id="KW-0813">Transport</keyword>
<dbReference type="GO" id="GO:0005524">
    <property type="term" value="F:ATP binding"/>
    <property type="evidence" value="ECO:0007669"/>
    <property type="project" value="UniProtKB-KW"/>
</dbReference>
<evidence type="ECO:0000256" key="5">
    <source>
        <dbReference type="ARBA" id="ARBA00022840"/>
    </source>
</evidence>
<dbReference type="Gene3D" id="1.20.1560.10">
    <property type="entry name" value="ABC transporter type 1, transmembrane domain"/>
    <property type="match status" value="1"/>
</dbReference>
<dbReference type="Gene3D" id="3.40.50.300">
    <property type="entry name" value="P-loop containing nucleotide triphosphate hydrolases"/>
    <property type="match status" value="1"/>
</dbReference>
<dbReference type="SUPFAM" id="SSF52540">
    <property type="entry name" value="P-loop containing nucleoside triphosphate hydrolases"/>
    <property type="match status" value="1"/>
</dbReference>
<dbReference type="FunFam" id="3.40.50.300:FF:000287">
    <property type="entry name" value="Multidrug ABC transporter ATP-binding protein"/>
    <property type="match status" value="1"/>
</dbReference>
<dbReference type="InterPro" id="IPR036640">
    <property type="entry name" value="ABC1_TM_sf"/>
</dbReference>
<protein>
    <submittedName>
        <fullName evidence="11">ABC transporter ATP-binding protein</fullName>
    </submittedName>
</protein>
<feature type="transmembrane region" description="Helical" evidence="8">
    <location>
        <begin position="16"/>
        <end position="42"/>
    </location>
</feature>
<evidence type="ECO:0000256" key="3">
    <source>
        <dbReference type="ARBA" id="ARBA00022692"/>
    </source>
</evidence>
<organism evidence="11 12">
    <name type="scientific">Vallitalea guaymasensis</name>
    <dbReference type="NCBI Taxonomy" id="1185412"/>
    <lineage>
        <taxon>Bacteria</taxon>
        <taxon>Bacillati</taxon>
        <taxon>Bacillota</taxon>
        <taxon>Clostridia</taxon>
        <taxon>Lachnospirales</taxon>
        <taxon>Vallitaleaceae</taxon>
        <taxon>Vallitalea</taxon>
    </lineage>
</organism>
<dbReference type="PROSITE" id="PS50929">
    <property type="entry name" value="ABC_TM1F"/>
    <property type="match status" value="1"/>
</dbReference>
<dbReference type="EMBL" id="CP058561">
    <property type="protein sequence ID" value="QUH27943.1"/>
    <property type="molecule type" value="Genomic_DNA"/>
</dbReference>
<dbReference type="PROSITE" id="PS00211">
    <property type="entry name" value="ABC_TRANSPORTER_1"/>
    <property type="match status" value="1"/>
</dbReference>
<feature type="transmembrane region" description="Helical" evidence="8">
    <location>
        <begin position="135"/>
        <end position="152"/>
    </location>
</feature>
<dbReference type="GO" id="GO:0005886">
    <property type="term" value="C:plasma membrane"/>
    <property type="evidence" value="ECO:0007669"/>
    <property type="project" value="UniProtKB-SubCell"/>
</dbReference>
<dbReference type="Pfam" id="PF00664">
    <property type="entry name" value="ABC_membrane"/>
    <property type="match status" value="1"/>
</dbReference>
<evidence type="ECO:0000313" key="12">
    <source>
        <dbReference type="Proteomes" id="UP000677305"/>
    </source>
</evidence>
<keyword evidence="4" id="KW-0547">Nucleotide-binding</keyword>
<dbReference type="InterPro" id="IPR017871">
    <property type="entry name" value="ABC_transporter-like_CS"/>
</dbReference>
<dbReference type="RefSeq" id="WP_212692230.1">
    <property type="nucleotide sequence ID" value="NZ_CP058561.1"/>
</dbReference>
<evidence type="ECO:0000256" key="7">
    <source>
        <dbReference type="ARBA" id="ARBA00023136"/>
    </source>
</evidence>
<feature type="transmembrane region" description="Helical" evidence="8">
    <location>
        <begin position="244"/>
        <end position="265"/>
    </location>
</feature>
<dbReference type="SMART" id="SM00382">
    <property type="entry name" value="AAA"/>
    <property type="match status" value="1"/>
</dbReference>
<dbReference type="Pfam" id="PF00005">
    <property type="entry name" value="ABC_tran"/>
    <property type="match status" value="1"/>
</dbReference>
<evidence type="ECO:0000256" key="6">
    <source>
        <dbReference type="ARBA" id="ARBA00022989"/>
    </source>
</evidence>
<dbReference type="InterPro" id="IPR027417">
    <property type="entry name" value="P-loop_NTPase"/>
</dbReference>
<keyword evidence="12" id="KW-1185">Reference proteome</keyword>
<dbReference type="PANTHER" id="PTHR43394:SF1">
    <property type="entry name" value="ATP-BINDING CASSETTE SUB-FAMILY B MEMBER 10, MITOCHONDRIAL"/>
    <property type="match status" value="1"/>
</dbReference>
<feature type="domain" description="ABC transporter" evidence="9">
    <location>
        <begin position="330"/>
        <end position="564"/>
    </location>
</feature>
<dbReference type="Proteomes" id="UP000677305">
    <property type="component" value="Chromosome"/>
</dbReference>
<evidence type="ECO:0000256" key="8">
    <source>
        <dbReference type="SAM" id="Phobius"/>
    </source>
</evidence>
<keyword evidence="6 8" id="KW-1133">Transmembrane helix</keyword>
<keyword evidence="5 11" id="KW-0067">ATP-binding</keyword>
<evidence type="ECO:0000256" key="4">
    <source>
        <dbReference type="ARBA" id="ARBA00022741"/>
    </source>
</evidence>
<dbReference type="KEGG" id="vgu:HYG85_03040"/>
<evidence type="ECO:0000259" key="10">
    <source>
        <dbReference type="PROSITE" id="PS50929"/>
    </source>
</evidence>
<name>A0A8J8M835_9FIRM</name>
<dbReference type="InterPro" id="IPR003439">
    <property type="entry name" value="ABC_transporter-like_ATP-bd"/>
</dbReference>
<dbReference type="InterPro" id="IPR011527">
    <property type="entry name" value="ABC1_TM_dom"/>
</dbReference>
<dbReference type="GO" id="GO:0015421">
    <property type="term" value="F:ABC-type oligopeptide transporter activity"/>
    <property type="evidence" value="ECO:0007669"/>
    <property type="project" value="TreeGrafter"/>
</dbReference>
<dbReference type="PANTHER" id="PTHR43394">
    <property type="entry name" value="ATP-DEPENDENT PERMEASE MDL1, MITOCHONDRIAL"/>
    <property type="match status" value="1"/>
</dbReference>
<comment type="subcellular location">
    <subcellularLocation>
        <location evidence="1">Cell membrane</location>
        <topology evidence="1">Multi-pass membrane protein</topology>
    </subcellularLocation>
</comment>
<feature type="transmembrane region" description="Helical" evidence="8">
    <location>
        <begin position="54"/>
        <end position="74"/>
    </location>
</feature>
<gene>
    <name evidence="11" type="ORF">HYG85_03040</name>
</gene>
<dbReference type="GO" id="GO:0016887">
    <property type="term" value="F:ATP hydrolysis activity"/>
    <property type="evidence" value="ECO:0007669"/>
    <property type="project" value="InterPro"/>
</dbReference>
<evidence type="ECO:0000256" key="1">
    <source>
        <dbReference type="ARBA" id="ARBA00004651"/>
    </source>
</evidence>
<evidence type="ECO:0000256" key="2">
    <source>
        <dbReference type="ARBA" id="ARBA00022448"/>
    </source>
</evidence>
<keyword evidence="3 8" id="KW-0812">Transmembrane</keyword>
<dbReference type="PROSITE" id="PS50893">
    <property type="entry name" value="ABC_TRANSPORTER_2"/>
    <property type="match status" value="1"/>
</dbReference>
<dbReference type="InterPro" id="IPR003593">
    <property type="entry name" value="AAA+_ATPase"/>
</dbReference>
<feature type="transmembrane region" description="Helical" evidence="8">
    <location>
        <begin position="158"/>
        <end position="175"/>
    </location>
</feature>
<feature type="domain" description="ABC transmembrane type-1" evidence="10">
    <location>
        <begin position="18"/>
        <end position="299"/>
    </location>
</feature>
<evidence type="ECO:0000259" key="9">
    <source>
        <dbReference type="PROSITE" id="PS50893"/>
    </source>
</evidence>
<dbReference type="AlphaFoldDB" id="A0A8J8M835"/>
<dbReference type="CDD" id="cd07346">
    <property type="entry name" value="ABC_6TM_exporters"/>
    <property type="match status" value="1"/>
</dbReference>
<dbReference type="SUPFAM" id="SSF90123">
    <property type="entry name" value="ABC transporter transmembrane region"/>
    <property type="match status" value="1"/>
</dbReference>
<evidence type="ECO:0000313" key="11">
    <source>
        <dbReference type="EMBL" id="QUH27943.1"/>
    </source>
</evidence>
<proteinExistence type="predicted"/>
<sequence length="576" mass="65018">MISTIFRYMTRKGKSMLILSIISFTVKSLLGASMMLVILDMLNKIIDGRTDNLHMYWIALAVIILLNGLFNTIADLAKHFSGFEIAAKIRTKVTLRLKQFSLGFYSKERLGEISTVIHKDVDNIESITAHMWSRMFSDFITAIIIGGLLFAINWKMGLAMISFLPIGLLLLIKGIKSTSKLEEDTQDNLADMVSLFVEYTKGIPLLKAFNESETFENKLKDSTNRFGESSKRLSKSIAKYIGKYFLFLELSFGVLAIVGAFMVFYGQLDVSNYIIFIIFSKEFYKPFTNIESHWLNYIKVKDSYSRVMAIMDAKVIEEVDQPKKMDGFDIRFNNVYFNYEKDEFQLSNVNLSIDEGNMVALVGPSGSGKTTITNLLLRFWDPQQGEIRIGGNDTREIDYDELLSNISIVMQNVILFSDSIYENIKVGKNDATREEIIEAAKKAEIHDFIKSLPEGYGTRLGENGVGLSGGQKQRLSIARAFLKDAPIVILDEMTSNVDPINERKIQKAISNLAADRTVIVIAHHLKTIRSADKIVVFNKGKIVETGSHDELLNSNGLYRKLWDAQKSAETRNLCSA</sequence>
<keyword evidence="7 8" id="KW-0472">Membrane</keyword>
<dbReference type="InterPro" id="IPR039421">
    <property type="entry name" value="Type_1_exporter"/>
</dbReference>
<accession>A0A8J8M835</accession>